<dbReference type="PANTHER" id="PTHR11264:SF7">
    <property type="entry name" value="URACIL-DNA GLYCOSYLASE"/>
    <property type="match status" value="1"/>
</dbReference>
<dbReference type="HAMAP" id="MF_00148">
    <property type="entry name" value="UDG"/>
    <property type="match status" value="1"/>
</dbReference>
<evidence type="ECO:0000256" key="9">
    <source>
        <dbReference type="RuleBase" id="RU003780"/>
    </source>
</evidence>
<dbReference type="InterPro" id="IPR002043">
    <property type="entry name" value="UDG_fam1"/>
</dbReference>
<dbReference type="WBParaSite" id="BXY_0458500.1">
    <property type="protein sequence ID" value="BXY_0458500.1"/>
    <property type="gene ID" value="BXY_0458500"/>
</dbReference>
<dbReference type="AlphaFoldDB" id="A0A1I7RV24"/>
<evidence type="ECO:0000256" key="5">
    <source>
        <dbReference type="ARBA" id="ARBA00022801"/>
    </source>
</evidence>
<dbReference type="SUPFAM" id="SSF52141">
    <property type="entry name" value="Uracil-DNA glycosylase-like"/>
    <property type="match status" value="1"/>
</dbReference>
<dbReference type="PROSITE" id="PS00130">
    <property type="entry name" value="U_DNA_GLYCOSYLASE"/>
    <property type="match status" value="1"/>
</dbReference>
<dbReference type="Proteomes" id="UP000659654">
    <property type="component" value="Unassembled WGS sequence"/>
</dbReference>
<feature type="domain" description="Uracil-DNA glycosylase-like" evidence="11">
    <location>
        <begin position="114"/>
        <end position="274"/>
    </location>
</feature>
<comment type="similarity">
    <text evidence="2 7 9">Belongs to the uracil-DNA glycosylase (UDG) superfamily. UNG family.</text>
</comment>
<gene>
    <name evidence="12" type="ORF">BXYJ_LOCUS5810</name>
</gene>
<dbReference type="CDD" id="cd10027">
    <property type="entry name" value="UDG-F1-like"/>
    <property type="match status" value="1"/>
</dbReference>
<proteinExistence type="inferred from homology"/>
<dbReference type="Proteomes" id="UP000095284">
    <property type="component" value="Unplaced"/>
</dbReference>
<evidence type="ECO:0000256" key="1">
    <source>
        <dbReference type="ARBA" id="ARBA00001400"/>
    </source>
</evidence>
<evidence type="ECO:0000313" key="12">
    <source>
        <dbReference type="EMBL" id="CAD5219701.1"/>
    </source>
</evidence>
<dbReference type="eggNOG" id="KOG2994">
    <property type="taxonomic scope" value="Eukaryota"/>
</dbReference>
<keyword evidence="15" id="KW-1185">Reference proteome</keyword>
<keyword evidence="7" id="KW-0539">Nucleus</keyword>
<organism evidence="14 16">
    <name type="scientific">Bursaphelenchus xylophilus</name>
    <name type="common">Pinewood nematode worm</name>
    <name type="synonym">Aphelenchoides xylophilus</name>
    <dbReference type="NCBI Taxonomy" id="6326"/>
    <lineage>
        <taxon>Eukaryota</taxon>
        <taxon>Metazoa</taxon>
        <taxon>Ecdysozoa</taxon>
        <taxon>Nematoda</taxon>
        <taxon>Chromadorea</taxon>
        <taxon>Rhabditida</taxon>
        <taxon>Tylenchina</taxon>
        <taxon>Tylenchomorpha</taxon>
        <taxon>Aphelenchoidea</taxon>
        <taxon>Aphelenchoididae</taxon>
        <taxon>Bursaphelenchus</taxon>
    </lineage>
</organism>
<dbReference type="NCBIfam" id="NF003588">
    <property type="entry name" value="PRK05254.1-1"/>
    <property type="match status" value="1"/>
</dbReference>
<evidence type="ECO:0000256" key="4">
    <source>
        <dbReference type="ARBA" id="ARBA00022763"/>
    </source>
</evidence>
<dbReference type="EMBL" id="CAJFDI010000003">
    <property type="protein sequence ID" value="CAD5219701.1"/>
    <property type="molecule type" value="Genomic_DNA"/>
</dbReference>
<evidence type="ECO:0000313" key="16">
    <source>
        <dbReference type="WBParaSite" id="BXY_0458500.1"/>
    </source>
</evidence>
<dbReference type="Pfam" id="PF03167">
    <property type="entry name" value="UDG"/>
    <property type="match status" value="1"/>
</dbReference>
<evidence type="ECO:0000313" key="14">
    <source>
        <dbReference type="Proteomes" id="UP000095284"/>
    </source>
</evidence>
<keyword evidence="5 7" id="KW-0378">Hydrolase</keyword>
<dbReference type="FunFam" id="3.40.470.10:FF:000001">
    <property type="entry name" value="Uracil-DNA glycosylase"/>
    <property type="match status" value="1"/>
</dbReference>
<dbReference type="EMBL" id="CAJFCV020000003">
    <property type="protein sequence ID" value="CAG9105184.1"/>
    <property type="molecule type" value="Genomic_DNA"/>
</dbReference>
<dbReference type="InterPro" id="IPR018085">
    <property type="entry name" value="Ura-DNA_Glyclase_AS"/>
</dbReference>
<name>A0A1I7RV24_BURXY</name>
<dbReference type="PANTHER" id="PTHR11264">
    <property type="entry name" value="URACIL-DNA GLYCOSYLASE"/>
    <property type="match status" value="1"/>
</dbReference>
<feature type="region of interest" description="Disordered" evidence="10">
    <location>
        <begin position="1"/>
        <end position="24"/>
    </location>
</feature>
<evidence type="ECO:0000256" key="10">
    <source>
        <dbReference type="SAM" id="MobiDB-lite"/>
    </source>
</evidence>
<dbReference type="GO" id="GO:0005634">
    <property type="term" value="C:nucleus"/>
    <property type="evidence" value="ECO:0007669"/>
    <property type="project" value="UniProtKB-SubCell"/>
</dbReference>
<dbReference type="SMR" id="A0A1I7RV24"/>
<dbReference type="EC" id="3.2.2.27" evidence="3 7"/>
<dbReference type="Gene3D" id="3.40.470.10">
    <property type="entry name" value="Uracil-DNA glycosylase-like domain"/>
    <property type="match status" value="1"/>
</dbReference>
<dbReference type="Proteomes" id="UP000582659">
    <property type="component" value="Unassembled WGS sequence"/>
</dbReference>
<dbReference type="OrthoDB" id="10031947at2759"/>
<evidence type="ECO:0000256" key="7">
    <source>
        <dbReference type="HAMAP-Rule" id="MF_03166"/>
    </source>
</evidence>
<keyword evidence="7" id="KW-0496">Mitochondrion</keyword>
<dbReference type="GO" id="GO:0097510">
    <property type="term" value="P:base-excision repair, AP site formation via deaminated base removal"/>
    <property type="evidence" value="ECO:0007669"/>
    <property type="project" value="TreeGrafter"/>
</dbReference>
<evidence type="ECO:0000256" key="6">
    <source>
        <dbReference type="ARBA" id="ARBA00023204"/>
    </source>
</evidence>
<dbReference type="InterPro" id="IPR005122">
    <property type="entry name" value="Uracil-DNA_glycosylase-like"/>
</dbReference>
<evidence type="ECO:0000256" key="2">
    <source>
        <dbReference type="ARBA" id="ARBA00008184"/>
    </source>
</evidence>
<protein>
    <recommendedName>
        <fullName evidence="3 7">Uracil-DNA glycosylase</fullName>
        <shortName evidence="7">UDG</shortName>
        <ecNumber evidence="3 7">3.2.2.27</ecNumber>
    </recommendedName>
</protein>
<dbReference type="SMART" id="SM00987">
    <property type="entry name" value="UreE_C"/>
    <property type="match status" value="1"/>
</dbReference>
<comment type="catalytic activity">
    <reaction evidence="1 7 9">
        <text>Hydrolyzes single-stranded DNA or mismatched double-stranded DNA and polynucleotides, releasing free uracil.</text>
        <dbReference type="EC" id="3.2.2.27"/>
    </reaction>
</comment>
<reference evidence="13" key="2">
    <citation type="submission" date="2020-08" db="EMBL/GenBank/DDBJ databases">
        <authorList>
            <person name="Kikuchi T."/>
        </authorList>
    </citation>
    <scope>NUCLEOTIDE SEQUENCE</scope>
    <source>
        <strain evidence="12">Ka4C1</strain>
    </source>
</reference>
<evidence type="ECO:0000259" key="11">
    <source>
        <dbReference type="SMART" id="SM00986"/>
    </source>
</evidence>
<accession>A0A1I7RV24</accession>
<keyword evidence="4 7" id="KW-0227">DNA damage</keyword>
<dbReference type="GO" id="GO:0004844">
    <property type="term" value="F:uracil DNA N-glycosylase activity"/>
    <property type="evidence" value="ECO:0007669"/>
    <property type="project" value="UniProtKB-UniRule"/>
</dbReference>
<dbReference type="NCBIfam" id="TIGR00628">
    <property type="entry name" value="ung"/>
    <property type="match status" value="1"/>
</dbReference>
<reference evidence="16" key="1">
    <citation type="submission" date="2016-11" db="UniProtKB">
        <authorList>
            <consortium name="WormBaseParasite"/>
        </authorList>
    </citation>
    <scope>IDENTIFICATION</scope>
</reference>
<dbReference type="InterPro" id="IPR036895">
    <property type="entry name" value="Uracil-DNA_glycosylase-like_sf"/>
</dbReference>
<dbReference type="NCBIfam" id="NF003589">
    <property type="entry name" value="PRK05254.1-2"/>
    <property type="match status" value="1"/>
</dbReference>
<evidence type="ECO:0000313" key="15">
    <source>
        <dbReference type="Proteomes" id="UP000659654"/>
    </source>
</evidence>
<evidence type="ECO:0000256" key="3">
    <source>
        <dbReference type="ARBA" id="ARBA00012030"/>
    </source>
</evidence>
<comment type="function">
    <text evidence="7 9">Excises uracil residues from the DNA which can arise as a result of misincorporation of dUMP residues by DNA polymerase or due to deamination of cytosine.</text>
</comment>
<evidence type="ECO:0000256" key="8">
    <source>
        <dbReference type="PROSITE-ProRule" id="PRU10072"/>
    </source>
</evidence>
<dbReference type="GO" id="GO:0005739">
    <property type="term" value="C:mitochondrion"/>
    <property type="evidence" value="ECO:0007669"/>
    <property type="project" value="UniProtKB-SubCell"/>
</dbReference>
<dbReference type="NCBIfam" id="NF003592">
    <property type="entry name" value="PRK05254.1-5"/>
    <property type="match status" value="1"/>
</dbReference>
<dbReference type="SMART" id="SM00986">
    <property type="entry name" value="UDG"/>
    <property type="match status" value="1"/>
</dbReference>
<keyword evidence="6 7" id="KW-0234">DNA repair</keyword>
<comment type="subcellular location">
    <subcellularLocation>
        <location evidence="7">Mitochondrion</location>
    </subcellularLocation>
    <subcellularLocation>
        <location evidence="7">Nucleus</location>
    </subcellularLocation>
</comment>
<sequence>MATEVESVPAKRQKLDEGEDHDENVEITEKIVEETVVVEEGVTTTVTEEIIVERKLETFSDLDLECFKCPEWRRVLAKEFGSGYMKTLKSKLDGDQKKGHTIFPPLDLVFNAFNLTPLNEVKVVIIGQDPYHNPGEAMGLSFSVPVGVKIPPSLRNIYKELKKEFPEFEAPTHGNLVKWSEQGVFMLNATLTVIKNKPNSQAEYGWQKFTDNVIKAINRELEGVVFLLWGNFAQKKACFVDTKRHSVIKTAHPSPLSYRKFEDCKCFTKANKALEKHGKRPIDWSML</sequence>
<evidence type="ECO:0000313" key="13">
    <source>
        <dbReference type="EMBL" id="CAG9105184.1"/>
    </source>
</evidence>
<feature type="active site" description="Proton acceptor" evidence="7 8">
    <location>
        <position position="129"/>
    </location>
</feature>